<dbReference type="InterPro" id="IPR036291">
    <property type="entry name" value="NAD(P)-bd_dom_sf"/>
</dbReference>
<name>A0ABV7ZDJ7_9DEIO</name>
<dbReference type="GO" id="GO:0003978">
    <property type="term" value="F:UDP-glucose 4-epimerase activity"/>
    <property type="evidence" value="ECO:0007669"/>
    <property type="project" value="UniProtKB-EC"/>
</dbReference>
<keyword evidence="13" id="KW-1185">Reference proteome</keyword>
<dbReference type="Gene3D" id="3.90.25.10">
    <property type="entry name" value="UDP-galactose 4-epimerase, domain 1"/>
    <property type="match status" value="1"/>
</dbReference>
<evidence type="ECO:0000256" key="9">
    <source>
        <dbReference type="ARBA" id="ARBA00031367"/>
    </source>
</evidence>
<evidence type="ECO:0000256" key="7">
    <source>
        <dbReference type="ARBA" id="ARBA00023027"/>
    </source>
</evidence>
<evidence type="ECO:0000256" key="1">
    <source>
        <dbReference type="ARBA" id="ARBA00000083"/>
    </source>
</evidence>
<evidence type="ECO:0000256" key="5">
    <source>
        <dbReference type="ARBA" id="ARBA00013189"/>
    </source>
</evidence>
<gene>
    <name evidence="12" type="primary">galE</name>
    <name evidence="12" type="ORF">ACFOSB_16385</name>
</gene>
<comment type="similarity">
    <text evidence="4">Belongs to the NAD(P)-dependent epimerase/dehydratase family.</text>
</comment>
<dbReference type="SUPFAM" id="SSF51735">
    <property type="entry name" value="NAD(P)-binding Rossmann-fold domains"/>
    <property type="match status" value="1"/>
</dbReference>
<organism evidence="12 13">
    <name type="scientific">Deinococcus rufus</name>
    <dbReference type="NCBI Taxonomy" id="2136097"/>
    <lineage>
        <taxon>Bacteria</taxon>
        <taxon>Thermotogati</taxon>
        <taxon>Deinococcota</taxon>
        <taxon>Deinococci</taxon>
        <taxon>Deinococcales</taxon>
        <taxon>Deinococcaceae</taxon>
        <taxon>Deinococcus</taxon>
    </lineage>
</organism>
<evidence type="ECO:0000313" key="13">
    <source>
        <dbReference type="Proteomes" id="UP001595803"/>
    </source>
</evidence>
<dbReference type="EC" id="5.1.3.2" evidence="5"/>
<accession>A0ABV7ZDJ7</accession>
<evidence type="ECO:0000259" key="11">
    <source>
        <dbReference type="Pfam" id="PF01370"/>
    </source>
</evidence>
<comment type="pathway">
    <text evidence="3">Carbohydrate metabolism; galactose metabolism.</text>
</comment>
<sequence>MTLPSPPAPQTVLVTGGAGYIGSTVCSALEERGHTPVVLDSLVQGREEFTRGRAFYRGDIAEPAVVNRVLDEHPQISAVIHLAALIVVPESVAQPARYYHANVTGALTLFETLIGRGVRQLIFSSSAAVYDTTDTTAVSEDSPLRPQSPYARTKAMTEQVMEDLCRAGGARGIALRYFNPVGADPALRSGPYLPGPSHVLGRIMEAAAGRAPQFRVTGTDFPTRDGTDLRDYIHVWDLAQAHVQAVEHFGQVFGRAAAQGLDDTFVPINVGTGHGVTVRELVAAFEHVSGQALAAADAPRRPGDPAGACAVIGRARALLEWAPRRTTEQAIRDALAWDAHRPSVLTGF</sequence>
<dbReference type="RefSeq" id="WP_380103040.1">
    <property type="nucleotide sequence ID" value="NZ_JBHRZG010000024.1"/>
</dbReference>
<reference evidence="13" key="1">
    <citation type="journal article" date="2019" name="Int. J. Syst. Evol. Microbiol.">
        <title>The Global Catalogue of Microorganisms (GCM) 10K type strain sequencing project: providing services to taxonomists for standard genome sequencing and annotation.</title>
        <authorList>
            <consortium name="The Broad Institute Genomics Platform"/>
            <consortium name="The Broad Institute Genome Sequencing Center for Infectious Disease"/>
            <person name="Wu L."/>
            <person name="Ma J."/>
        </authorList>
    </citation>
    <scope>NUCLEOTIDE SEQUENCE [LARGE SCALE GENOMIC DNA]</scope>
    <source>
        <strain evidence="13">CCTCC AB 2017081</strain>
    </source>
</reference>
<evidence type="ECO:0000256" key="2">
    <source>
        <dbReference type="ARBA" id="ARBA00001911"/>
    </source>
</evidence>
<keyword evidence="7" id="KW-0520">NAD</keyword>
<dbReference type="EMBL" id="JBHRZG010000024">
    <property type="protein sequence ID" value="MFC3834433.1"/>
    <property type="molecule type" value="Genomic_DNA"/>
</dbReference>
<evidence type="ECO:0000313" key="12">
    <source>
        <dbReference type="EMBL" id="MFC3834433.1"/>
    </source>
</evidence>
<proteinExistence type="inferred from homology"/>
<evidence type="ECO:0000256" key="3">
    <source>
        <dbReference type="ARBA" id="ARBA00004947"/>
    </source>
</evidence>
<protein>
    <recommendedName>
        <fullName evidence="6">UDP-glucose 4-epimerase</fullName>
        <ecNumber evidence="5">5.1.3.2</ecNumber>
    </recommendedName>
    <alternativeName>
        <fullName evidence="10">Galactowaldenase</fullName>
    </alternativeName>
    <alternativeName>
        <fullName evidence="9">UDP-galactose 4-epimerase</fullName>
    </alternativeName>
</protein>
<comment type="catalytic activity">
    <reaction evidence="1">
        <text>UDP-alpha-D-glucose = UDP-alpha-D-galactose</text>
        <dbReference type="Rhea" id="RHEA:22168"/>
        <dbReference type="ChEBI" id="CHEBI:58885"/>
        <dbReference type="ChEBI" id="CHEBI:66914"/>
        <dbReference type="EC" id="5.1.3.2"/>
    </reaction>
</comment>
<evidence type="ECO:0000256" key="10">
    <source>
        <dbReference type="ARBA" id="ARBA00033067"/>
    </source>
</evidence>
<dbReference type="PANTHER" id="PTHR43725">
    <property type="entry name" value="UDP-GLUCOSE 4-EPIMERASE"/>
    <property type="match status" value="1"/>
</dbReference>
<keyword evidence="8 12" id="KW-0413">Isomerase</keyword>
<evidence type="ECO:0000256" key="4">
    <source>
        <dbReference type="ARBA" id="ARBA00007637"/>
    </source>
</evidence>
<dbReference type="Pfam" id="PF01370">
    <property type="entry name" value="Epimerase"/>
    <property type="match status" value="1"/>
</dbReference>
<comment type="caution">
    <text evidence="12">The sequence shown here is derived from an EMBL/GenBank/DDBJ whole genome shotgun (WGS) entry which is preliminary data.</text>
</comment>
<dbReference type="NCBIfam" id="TIGR01179">
    <property type="entry name" value="galE"/>
    <property type="match status" value="1"/>
</dbReference>
<dbReference type="InterPro" id="IPR005886">
    <property type="entry name" value="UDP_G4E"/>
</dbReference>
<comment type="cofactor">
    <cofactor evidence="2">
        <name>NAD(+)</name>
        <dbReference type="ChEBI" id="CHEBI:57540"/>
    </cofactor>
</comment>
<evidence type="ECO:0000256" key="8">
    <source>
        <dbReference type="ARBA" id="ARBA00023235"/>
    </source>
</evidence>
<dbReference type="InterPro" id="IPR001509">
    <property type="entry name" value="Epimerase_deHydtase"/>
</dbReference>
<dbReference type="Gene3D" id="3.40.50.720">
    <property type="entry name" value="NAD(P)-binding Rossmann-like Domain"/>
    <property type="match status" value="1"/>
</dbReference>
<dbReference type="Proteomes" id="UP001595803">
    <property type="component" value="Unassembled WGS sequence"/>
</dbReference>
<evidence type="ECO:0000256" key="6">
    <source>
        <dbReference type="ARBA" id="ARBA00018569"/>
    </source>
</evidence>
<feature type="domain" description="NAD-dependent epimerase/dehydratase" evidence="11">
    <location>
        <begin position="12"/>
        <end position="248"/>
    </location>
</feature>